<keyword evidence="3" id="KW-0274">FAD</keyword>
<keyword evidence="11" id="KW-1185">Reference proteome</keyword>
<proteinExistence type="inferred from homology"/>
<dbReference type="PANTHER" id="PTHR46056:SF12">
    <property type="entry name" value="LONG-CHAIN-ALCOHOL OXIDASE"/>
    <property type="match status" value="1"/>
</dbReference>
<evidence type="ECO:0000313" key="10">
    <source>
        <dbReference type="EMBL" id="KAH0963082.1"/>
    </source>
</evidence>
<dbReference type="GO" id="GO:0046577">
    <property type="term" value="F:long-chain-alcohol oxidase activity"/>
    <property type="evidence" value="ECO:0007669"/>
    <property type="project" value="UniProtKB-EC"/>
</dbReference>
<evidence type="ECO:0000256" key="6">
    <source>
        <dbReference type="SAM" id="MobiDB-lite"/>
    </source>
</evidence>
<dbReference type="Pfam" id="PF00732">
    <property type="entry name" value="GMC_oxred_N"/>
    <property type="match status" value="1"/>
</dbReference>
<evidence type="ECO:0000259" key="8">
    <source>
        <dbReference type="Pfam" id="PF00890"/>
    </source>
</evidence>
<dbReference type="InterPro" id="IPR007867">
    <property type="entry name" value="GMC_OxRtase_C"/>
</dbReference>
<evidence type="ECO:0000313" key="11">
    <source>
        <dbReference type="Proteomes" id="UP000824596"/>
    </source>
</evidence>
<keyword evidence="4" id="KW-0560">Oxidoreductase</keyword>
<dbReference type="Proteomes" id="UP000824596">
    <property type="component" value="Unassembled WGS sequence"/>
</dbReference>
<comment type="similarity">
    <text evidence="1">Belongs to the GMC oxidoreductase family.</text>
</comment>
<reference evidence="10" key="1">
    <citation type="submission" date="2021-09" db="EMBL/GenBank/DDBJ databases">
        <title>A high-quality genome of the endoparasitic fungus Hirsutella rhossiliensis with a comparison of Hirsutella genomes reveals transposable elements contributing to genome size variation.</title>
        <authorList>
            <person name="Lin R."/>
            <person name="Jiao Y."/>
            <person name="Sun X."/>
            <person name="Ling J."/>
            <person name="Xie B."/>
            <person name="Cheng X."/>
        </authorList>
    </citation>
    <scope>NUCLEOTIDE SEQUENCE</scope>
    <source>
        <strain evidence="10">HR02</strain>
    </source>
</reference>
<evidence type="ECO:0000256" key="4">
    <source>
        <dbReference type="ARBA" id="ARBA00023002"/>
    </source>
</evidence>
<dbReference type="InterPro" id="IPR000172">
    <property type="entry name" value="GMC_OxRdtase_N"/>
</dbReference>
<dbReference type="InterPro" id="IPR003953">
    <property type="entry name" value="FAD-dep_OxRdtase_2_FAD-bd"/>
</dbReference>
<feature type="domain" description="Glucose-methanol-choline oxidoreductase N-terminal" evidence="7">
    <location>
        <begin position="268"/>
        <end position="494"/>
    </location>
</feature>
<gene>
    <name evidence="10" type="ORF">HRG_05592</name>
</gene>
<dbReference type="GO" id="GO:0050660">
    <property type="term" value="F:flavin adenine dinucleotide binding"/>
    <property type="evidence" value="ECO:0007669"/>
    <property type="project" value="InterPro"/>
</dbReference>
<dbReference type="OrthoDB" id="269227at2759"/>
<evidence type="ECO:0000259" key="9">
    <source>
        <dbReference type="Pfam" id="PF05199"/>
    </source>
</evidence>
<evidence type="ECO:0000256" key="3">
    <source>
        <dbReference type="ARBA" id="ARBA00022827"/>
    </source>
</evidence>
<keyword evidence="2" id="KW-0285">Flavoprotein</keyword>
<dbReference type="GO" id="GO:0016020">
    <property type="term" value="C:membrane"/>
    <property type="evidence" value="ECO:0007669"/>
    <property type="project" value="UniProtKB-SubCell"/>
</dbReference>
<evidence type="ECO:0000256" key="2">
    <source>
        <dbReference type="ARBA" id="ARBA00022630"/>
    </source>
</evidence>
<dbReference type="GeneID" id="68354721"/>
<evidence type="ECO:0000256" key="5">
    <source>
        <dbReference type="PIRSR" id="PIRSR028937-1"/>
    </source>
</evidence>
<dbReference type="InterPro" id="IPR036188">
    <property type="entry name" value="FAD/NAD-bd_sf"/>
</dbReference>
<accession>A0A9P8MY32</accession>
<dbReference type="AlphaFoldDB" id="A0A9P8MY32"/>
<evidence type="ECO:0000259" key="7">
    <source>
        <dbReference type="Pfam" id="PF00732"/>
    </source>
</evidence>
<evidence type="ECO:0000256" key="1">
    <source>
        <dbReference type="ARBA" id="ARBA00010790"/>
    </source>
</evidence>
<feature type="domain" description="FAD-dependent oxidoreductase 2 FAD-binding" evidence="8">
    <location>
        <begin position="220"/>
        <end position="252"/>
    </location>
</feature>
<dbReference type="Pfam" id="PF00890">
    <property type="entry name" value="FAD_binding_2"/>
    <property type="match status" value="1"/>
</dbReference>
<feature type="region of interest" description="Disordered" evidence="6">
    <location>
        <begin position="1"/>
        <end position="22"/>
    </location>
</feature>
<dbReference type="Gene3D" id="3.50.50.60">
    <property type="entry name" value="FAD/NAD(P)-binding domain"/>
    <property type="match status" value="2"/>
</dbReference>
<dbReference type="Pfam" id="PF05199">
    <property type="entry name" value="GMC_oxred_C"/>
    <property type="match status" value="1"/>
</dbReference>
<feature type="active site" description="Proton acceptor" evidence="5">
    <location>
        <position position="679"/>
    </location>
</feature>
<protein>
    <submittedName>
        <fullName evidence="10">GMC oxidoreductase domain-containing protein</fullName>
    </submittedName>
</protein>
<dbReference type="RefSeq" id="XP_044720595.1">
    <property type="nucleotide sequence ID" value="XM_044864063.1"/>
</dbReference>
<dbReference type="EMBL" id="JAIZPD010000005">
    <property type="protein sequence ID" value="KAH0963082.1"/>
    <property type="molecule type" value="Genomic_DNA"/>
</dbReference>
<dbReference type="PANTHER" id="PTHR46056">
    <property type="entry name" value="LONG-CHAIN-ALCOHOL OXIDASE"/>
    <property type="match status" value="1"/>
</dbReference>
<organism evidence="10 11">
    <name type="scientific">Hirsutella rhossiliensis</name>
    <dbReference type="NCBI Taxonomy" id="111463"/>
    <lineage>
        <taxon>Eukaryota</taxon>
        <taxon>Fungi</taxon>
        <taxon>Dikarya</taxon>
        <taxon>Ascomycota</taxon>
        <taxon>Pezizomycotina</taxon>
        <taxon>Sordariomycetes</taxon>
        <taxon>Hypocreomycetidae</taxon>
        <taxon>Hypocreales</taxon>
        <taxon>Ophiocordycipitaceae</taxon>
        <taxon>Hirsutella</taxon>
    </lineage>
</organism>
<comment type="caution">
    <text evidence="10">The sequence shown here is derived from an EMBL/GenBank/DDBJ whole genome shotgun (WGS) entry which is preliminary data.</text>
</comment>
<name>A0A9P8MY32_9HYPO</name>
<feature type="domain" description="Glucose-methanol-choline oxidoreductase C-terminal" evidence="9">
    <location>
        <begin position="576"/>
        <end position="731"/>
    </location>
</feature>
<sequence>MELPQDHKSVATPVPDPPSDDFMSKAQWDTLYALLDACLPAIASSTSPSTDPAELLILDDDDFEKALDRAASSMRDPPSRDELKTFLEYRPTQNAKFRADCLQSLANAPQKGQLVKVLSLLGTNYGSLLLTGYWTPVARQPTRTREAIIKSWFSSRLLSLRSLAKSVAMMAQKANSVSSPYFRELSGYTDVPRNWKATRGYAFSFVQLEAGSGVHEITTDVVVVGSGCGGGVAAKNLAEAGHRVLVVDKGFHFPPAHLPMPQSAACRHLFDNGGAYISDDAAVAMVAGGAWGGGGTVNWSVCFRTQDFVRDEWAAATGLPLFTSPDYDDCLDRVWDFVGASTAAIRHNPRSQALLDGCGKLGWRAAAVEQNTASKEHYCGQCHLGCGSAEKRGPAVAWLPAAAEAGAELMEGFEVQRVVFAADGVTATGVEGLWTSRGENGQVHTPAATRTQRRVRIKATKVILAGGALWSPVLLMKSGVENRHLGRNLHVHPCNFVFATDKEDVRPWEGGIITSYSSEFENLDLKGHGVKLEPTCMVPYTVFSWHPWQDAVDAKLAALKYRNLHGFISLARDRDSGRVYPDRRTGLPRVDYTMSDFDRDHVLEGVQALAKICYVTGAKEIQPGLQGLAPFVADDGGERQRKHVAGTDPEFTDPAFGAWLAKLRELGNKPPTAAFVSAHQMGTCRMSGLGEEAGVVDGKGRVWGREGLYVADASVFPSASGVNPMVTVMALSDWISRGVAEELSAAKGLSG</sequence>
<dbReference type="SUPFAM" id="SSF51905">
    <property type="entry name" value="FAD/NAD(P)-binding domain"/>
    <property type="match status" value="1"/>
</dbReference>